<keyword evidence="6" id="KW-1185">Reference proteome</keyword>
<accession>A0ABW2A3S2</accession>
<name>A0ABW2A3S2_9GAMM</name>
<evidence type="ECO:0000256" key="4">
    <source>
        <dbReference type="RuleBase" id="RU000363"/>
    </source>
</evidence>
<dbReference type="PANTHER" id="PTHR43391:SF14">
    <property type="entry name" value="DEHYDROGENASE_REDUCTASE SDR FAMILY PROTEIN 7-LIKE"/>
    <property type="match status" value="1"/>
</dbReference>
<evidence type="ECO:0000256" key="1">
    <source>
        <dbReference type="ARBA" id="ARBA00006484"/>
    </source>
</evidence>
<sequence length="282" mass="30193">MTEFEGKVAVVTGAASGIGEALALRAADEGMAVVLADVDRQRLDALRRQLKTRGTRALAVPTDVSDAAQVDRLARETLAAFGRVDLLFNNAGVLLTGRCWERSLQDWQWVLGVNLWGVINGIRSFVPLMLERGEPAHIVNMASMAGLLAAPMNGPYTVSKQGVVALSETLHFELQAEQSPVKVSVVCPGPVATAIVDSEQHRPSELANPAAPGPAEEQPFAQMLRQGIAAGIDPQALAGQVFDAVCQNRFWVMSHAGFEEPLKRRVDGLVSGSNPVYQMAAF</sequence>
<evidence type="ECO:0000256" key="2">
    <source>
        <dbReference type="ARBA" id="ARBA00022857"/>
    </source>
</evidence>
<organism evidence="5 6">
    <name type="scientific">Marinobacterium aestuariivivens</name>
    <dbReference type="NCBI Taxonomy" id="1698799"/>
    <lineage>
        <taxon>Bacteria</taxon>
        <taxon>Pseudomonadati</taxon>
        <taxon>Pseudomonadota</taxon>
        <taxon>Gammaproteobacteria</taxon>
        <taxon>Oceanospirillales</taxon>
        <taxon>Oceanospirillaceae</taxon>
        <taxon>Marinobacterium</taxon>
    </lineage>
</organism>
<reference evidence="6" key="1">
    <citation type="journal article" date="2019" name="Int. J. Syst. Evol. Microbiol.">
        <title>The Global Catalogue of Microorganisms (GCM) 10K type strain sequencing project: providing services to taxonomists for standard genome sequencing and annotation.</title>
        <authorList>
            <consortium name="The Broad Institute Genomics Platform"/>
            <consortium name="The Broad Institute Genome Sequencing Center for Infectious Disease"/>
            <person name="Wu L."/>
            <person name="Ma J."/>
        </authorList>
    </citation>
    <scope>NUCLEOTIDE SEQUENCE [LARGE SCALE GENOMIC DNA]</scope>
    <source>
        <strain evidence="6">NBRC 111756</strain>
    </source>
</reference>
<dbReference type="PRINTS" id="PR00081">
    <property type="entry name" value="GDHRDH"/>
</dbReference>
<keyword evidence="2" id="KW-0521">NADP</keyword>
<dbReference type="PROSITE" id="PS00061">
    <property type="entry name" value="ADH_SHORT"/>
    <property type="match status" value="1"/>
</dbReference>
<evidence type="ECO:0000313" key="6">
    <source>
        <dbReference type="Proteomes" id="UP001596422"/>
    </source>
</evidence>
<dbReference type="SUPFAM" id="SSF51735">
    <property type="entry name" value="NAD(P)-binding Rossmann-fold domains"/>
    <property type="match status" value="1"/>
</dbReference>
<evidence type="ECO:0000256" key="3">
    <source>
        <dbReference type="ARBA" id="ARBA00023002"/>
    </source>
</evidence>
<gene>
    <name evidence="5" type="ORF">ACFQDL_19655</name>
</gene>
<proteinExistence type="inferred from homology"/>
<dbReference type="RefSeq" id="WP_379910500.1">
    <property type="nucleotide sequence ID" value="NZ_JBHSWE010000001.1"/>
</dbReference>
<comment type="caution">
    <text evidence="5">The sequence shown here is derived from an EMBL/GenBank/DDBJ whole genome shotgun (WGS) entry which is preliminary data.</text>
</comment>
<dbReference type="InterPro" id="IPR002347">
    <property type="entry name" value="SDR_fam"/>
</dbReference>
<dbReference type="PANTHER" id="PTHR43391">
    <property type="entry name" value="RETINOL DEHYDROGENASE-RELATED"/>
    <property type="match status" value="1"/>
</dbReference>
<dbReference type="Proteomes" id="UP001596422">
    <property type="component" value="Unassembled WGS sequence"/>
</dbReference>
<dbReference type="InterPro" id="IPR036291">
    <property type="entry name" value="NAD(P)-bd_dom_sf"/>
</dbReference>
<protein>
    <submittedName>
        <fullName evidence="5">SDR family NAD(P)-dependent oxidoreductase</fullName>
    </submittedName>
</protein>
<comment type="similarity">
    <text evidence="1 4">Belongs to the short-chain dehydrogenases/reductases (SDR) family.</text>
</comment>
<dbReference type="EMBL" id="JBHSWE010000001">
    <property type="protein sequence ID" value="MFC6672032.1"/>
    <property type="molecule type" value="Genomic_DNA"/>
</dbReference>
<dbReference type="Gene3D" id="3.40.50.720">
    <property type="entry name" value="NAD(P)-binding Rossmann-like Domain"/>
    <property type="match status" value="1"/>
</dbReference>
<dbReference type="NCBIfam" id="NF004843">
    <property type="entry name" value="PRK06194.1"/>
    <property type="match status" value="1"/>
</dbReference>
<dbReference type="Pfam" id="PF00106">
    <property type="entry name" value="adh_short"/>
    <property type="match status" value="1"/>
</dbReference>
<dbReference type="CDD" id="cd05233">
    <property type="entry name" value="SDR_c"/>
    <property type="match status" value="1"/>
</dbReference>
<evidence type="ECO:0000313" key="5">
    <source>
        <dbReference type="EMBL" id="MFC6672032.1"/>
    </source>
</evidence>
<keyword evidence="3" id="KW-0560">Oxidoreductase</keyword>
<dbReference type="InterPro" id="IPR020904">
    <property type="entry name" value="Sc_DH/Rdtase_CS"/>
</dbReference>
<dbReference type="PRINTS" id="PR00080">
    <property type="entry name" value="SDRFAMILY"/>
</dbReference>